<evidence type="ECO:0000256" key="7">
    <source>
        <dbReference type="ARBA" id="ARBA00022511"/>
    </source>
</evidence>
<dbReference type="GO" id="GO:0003677">
    <property type="term" value="F:DNA binding"/>
    <property type="evidence" value="ECO:0007669"/>
    <property type="project" value="UniProtKB-UniRule"/>
</dbReference>
<sequence>MDSQLVNPPSAFNYIESHRDEYQLCHDLTEIILQFPSTAAQISARLSRSCMKIDH</sequence>
<organism evidence="17">
    <name type="scientific">Malvastrum yellow mosaic Jamaica virus-[Albion]</name>
    <dbReference type="NCBI Taxonomy" id="403657"/>
    <lineage>
        <taxon>Viruses</taxon>
        <taxon>Monodnaviria</taxon>
        <taxon>Shotokuvirae</taxon>
        <taxon>Cressdnaviricota</taxon>
        <taxon>Repensiviricetes</taxon>
        <taxon>Geplafuvirales</taxon>
        <taxon>Geminiviridae</taxon>
        <taxon>Begomovirus</taxon>
        <taxon>Begomovirus malvastrumjamaicaense</taxon>
        <taxon>Malvastrum yellow mosaic Jamaica virus</taxon>
    </lineage>
</organism>
<comment type="function">
    <text evidence="16">Movement protein involved in the cell-to-cell and systemic transport of viral genomic DNA. Begomoviruses use 2 proteins to transport their DNA from cell to cell. The nuclear shuttle protein (NSP) shuttles it between nucleus and cytoplasm and the movement protein (MP) probably transports the DNA-NSP complex to the cell periphery and facilitates further movement across the cell wall.</text>
</comment>
<proteinExistence type="inferred from homology"/>
<dbReference type="GO" id="GO:0044167">
    <property type="term" value="C:host cell endoplasmic reticulum membrane"/>
    <property type="evidence" value="ECO:0007669"/>
    <property type="project" value="UniProtKB-SubCell"/>
</dbReference>
<reference evidence="17" key="1">
    <citation type="submission" date="2006-08" db="EMBL/GenBank/DDBJ databases">
        <title>Partial Characterisation of Begomoviruses Infecting Sida spinosa and Malvastrum americanum in Jamaica.</title>
        <authorList>
            <person name="Stewart C.S."/>
            <person name="Graham A.P."/>
            <person name="Roye M.E."/>
        </authorList>
    </citation>
    <scope>NUCLEOTIDE SEQUENCE</scope>
    <source>
        <strain evidence="17">Albion</strain>
    </source>
</reference>
<comment type="similarity">
    <text evidence="3 16">Belongs to the begomovirus movement protein BC1 family.</text>
</comment>
<comment type="subcellular location">
    <subcellularLocation>
        <location evidence="16">Host cell membrane</location>
        <topology evidence="16">Peripheral membrane protein</topology>
        <orientation evidence="16">Cytoplasmic side</orientation>
    </subcellularLocation>
    <subcellularLocation>
        <location evidence="1 16">Host microsome membrane</location>
        <topology evidence="1 16">Peripheral membrane protein</topology>
        <orientation evidence="1 16">Cytoplasmic side</orientation>
    </subcellularLocation>
    <subcellularLocation>
        <location evidence="2 16">Host endoplasmic reticulum membrane</location>
        <topology evidence="2 16">Peripheral membrane protein</topology>
        <orientation evidence="2 16">Cytoplasmic side</orientation>
    </subcellularLocation>
    <text evidence="16">Found on ER-derived vesicles.</text>
</comment>
<evidence type="ECO:0000256" key="12">
    <source>
        <dbReference type="ARBA" id="ARBA00023125"/>
    </source>
</evidence>
<dbReference type="GO" id="GO:0020002">
    <property type="term" value="C:host cell plasma membrane"/>
    <property type="evidence" value="ECO:0007669"/>
    <property type="project" value="UniProtKB-SubCell"/>
</dbReference>
<evidence type="ECO:0000313" key="17">
    <source>
        <dbReference type="EMBL" id="ABJ99605.1"/>
    </source>
</evidence>
<keyword evidence="10 16" id="KW-1043">Host membrane</keyword>
<dbReference type="InterPro" id="IPR000211">
    <property type="entry name" value="Gemini_BL"/>
</dbReference>
<name>A0FCQ9_9GEMI</name>
<dbReference type="GO" id="GO:0016020">
    <property type="term" value="C:membrane"/>
    <property type="evidence" value="ECO:0007669"/>
    <property type="project" value="UniProtKB-UniRule"/>
</dbReference>
<evidence type="ECO:0000256" key="3">
    <source>
        <dbReference type="ARBA" id="ARBA00008510"/>
    </source>
</evidence>
<evidence type="ECO:0000256" key="5">
    <source>
        <dbReference type="ARBA" id="ARBA00022021"/>
    </source>
</evidence>
<keyword evidence="11 16" id="KW-0916">Viral movement protein</keyword>
<keyword evidence="14 16" id="KW-1038">Host endoplasmic reticulum</keyword>
<evidence type="ECO:0000256" key="1">
    <source>
        <dbReference type="ARBA" id="ARBA00004327"/>
    </source>
</evidence>
<evidence type="ECO:0000256" key="14">
    <source>
        <dbReference type="ARBA" id="ARBA00023184"/>
    </source>
</evidence>
<evidence type="ECO:0000256" key="9">
    <source>
        <dbReference type="ARBA" id="ARBA00022742"/>
    </source>
</evidence>
<keyword evidence="7 16" id="KW-1032">Host cell membrane</keyword>
<evidence type="ECO:0000256" key="10">
    <source>
        <dbReference type="ARBA" id="ARBA00022870"/>
    </source>
</evidence>
<protein>
    <recommendedName>
        <fullName evidence="5 16">Movement protein BC1</fullName>
    </recommendedName>
    <alternativeName>
        <fullName evidence="15 16">Movement protein BL1</fullName>
    </alternativeName>
</protein>
<evidence type="ECO:0000256" key="8">
    <source>
        <dbReference type="ARBA" id="ARBA00022553"/>
    </source>
</evidence>
<keyword evidence="12 16" id="KW-0238">DNA-binding</keyword>
<dbReference type="GO" id="GO:0046740">
    <property type="term" value="P:transport of virus in host, cell to cell"/>
    <property type="evidence" value="ECO:0007669"/>
    <property type="project" value="UniProtKB-UniRule"/>
</dbReference>
<keyword evidence="9 16" id="KW-1044">Host microsome</keyword>
<dbReference type="Pfam" id="PF00845">
    <property type="entry name" value="Gemini_BL1"/>
    <property type="match status" value="1"/>
</dbReference>
<evidence type="ECO:0000256" key="2">
    <source>
        <dbReference type="ARBA" id="ARBA00004461"/>
    </source>
</evidence>
<comment type="subunit">
    <text evidence="4 16">Binds to dimeric supercoiled plasmid DNA.</text>
</comment>
<evidence type="ECO:0000256" key="4">
    <source>
        <dbReference type="ARBA" id="ARBA00011843"/>
    </source>
</evidence>
<evidence type="ECO:0000256" key="11">
    <source>
        <dbReference type="ARBA" id="ARBA00023031"/>
    </source>
</evidence>
<evidence type="ECO:0000256" key="13">
    <source>
        <dbReference type="ARBA" id="ARBA00023136"/>
    </source>
</evidence>
<keyword evidence="8 16" id="KW-0597">Phosphoprotein</keyword>
<evidence type="ECO:0000256" key="16">
    <source>
        <dbReference type="RuleBase" id="RU369047"/>
    </source>
</evidence>
<evidence type="ECO:0000256" key="6">
    <source>
        <dbReference type="ARBA" id="ARBA00022448"/>
    </source>
</evidence>
<keyword evidence="6 16" id="KW-0813">Transport</keyword>
<keyword evidence="13 16" id="KW-0472">Membrane</keyword>
<dbReference type="EMBL" id="DQ902558">
    <property type="protein sequence ID" value="ABJ99605.1"/>
    <property type="molecule type" value="Genomic_DNA"/>
</dbReference>
<evidence type="ECO:0000256" key="15">
    <source>
        <dbReference type="ARBA" id="ARBA00032400"/>
    </source>
</evidence>
<accession>A0FCQ9</accession>